<evidence type="ECO:0000313" key="2">
    <source>
        <dbReference type="Proteomes" id="UP000054783"/>
    </source>
</evidence>
<dbReference type="EMBL" id="JYDQ01000024">
    <property type="protein sequence ID" value="KRY20579.1"/>
    <property type="molecule type" value="Genomic_DNA"/>
</dbReference>
<proteinExistence type="predicted"/>
<sequence length="44" mass="5173">MNWIFCLMAIEYVRTIEQQLDTYAESKKYGIAIHPRSLVVRDGI</sequence>
<reference evidence="1 2" key="1">
    <citation type="submission" date="2015-01" db="EMBL/GenBank/DDBJ databases">
        <title>Evolution of Trichinella species and genotypes.</title>
        <authorList>
            <person name="Korhonen P.K."/>
            <person name="Edoardo P."/>
            <person name="Giuseppe L.R."/>
            <person name="Gasser R.B."/>
        </authorList>
    </citation>
    <scope>NUCLEOTIDE SEQUENCE [LARGE SCALE GENOMIC DNA]</scope>
    <source>
        <strain evidence="1">ISS2496</strain>
    </source>
</reference>
<gene>
    <name evidence="1" type="ORF">T12_3290</name>
</gene>
<comment type="caution">
    <text evidence="1">The sequence shown here is derived from an EMBL/GenBank/DDBJ whole genome shotgun (WGS) entry which is preliminary data.</text>
</comment>
<accession>A0A0V1A8C7</accession>
<dbReference type="Proteomes" id="UP000054783">
    <property type="component" value="Unassembled WGS sequence"/>
</dbReference>
<name>A0A0V1A8C7_9BILA</name>
<organism evidence="1 2">
    <name type="scientific">Trichinella patagoniensis</name>
    <dbReference type="NCBI Taxonomy" id="990121"/>
    <lineage>
        <taxon>Eukaryota</taxon>
        <taxon>Metazoa</taxon>
        <taxon>Ecdysozoa</taxon>
        <taxon>Nematoda</taxon>
        <taxon>Enoplea</taxon>
        <taxon>Dorylaimia</taxon>
        <taxon>Trichinellida</taxon>
        <taxon>Trichinellidae</taxon>
        <taxon>Trichinella</taxon>
    </lineage>
</organism>
<dbReference type="AlphaFoldDB" id="A0A0V1A8C7"/>
<keyword evidence="2" id="KW-1185">Reference proteome</keyword>
<evidence type="ECO:0000313" key="1">
    <source>
        <dbReference type="EMBL" id="KRY20579.1"/>
    </source>
</evidence>
<protein>
    <submittedName>
        <fullName evidence="1">Uncharacterized protein</fullName>
    </submittedName>
</protein>